<dbReference type="InterPro" id="IPR029045">
    <property type="entry name" value="ClpP/crotonase-like_dom_sf"/>
</dbReference>
<evidence type="ECO:0000313" key="16">
    <source>
        <dbReference type="EMBL" id="MAH62843.1"/>
    </source>
</evidence>
<gene>
    <name evidence="16" type="ORF">CMN54_05205</name>
</gene>
<dbReference type="InterPro" id="IPR016185">
    <property type="entry name" value="PreATP-grasp_dom_sf"/>
</dbReference>
<dbReference type="PANTHER" id="PTHR48095:SF2">
    <property type="entry name" value="BIOTIN CARBOXYLASE, CHLOROPLASTIC"/>
    <property type="match status" value="1"/>
</dbReference>
<comment type="catalytic activity">
    <reaction evidence="11">
        <text>N(6)-carboxybiotinyl-L-lysyl-[protein] + acetyl-CoA = N(6)-biotinyl-L-lysyl-[protein] + malonyl-CoA</text>
        <dbReference type="Rhea" id="RHEA:54728"/>
        <dbReference type="Rhea" id="RHEA-COMP:10505"/>
        <dbReference type="Rhea" id="RHEA-COMP:10506"/>
        <dbReference type="ChEBI" id="CHEBI:57288"/>
        <dbReference type="ChEBI" id="CHEBI:57384"/>
        <dbReference type="ChEBI" id="CHEBI:83144"/>
        <dbReference type="ChEBI" id="CHEBI:83145"/>
        <dbReference type="EC" id="2.1.3.15"/>
    </reaction>
</comment>
<feature type="domain" description="CoA carboxyltransferase C-terminal" evidence="15">
    <location>
        <begin position="1"/>
        <end position="267"/>
    </location>
</feature>
<dbReference type="EMBL" id="NZEX01000055">
    <property type="protein sequence ID" value="MAH62843.1"/>
    <property type="molecule type" value="Genomic_DNA"/>
</dbReference>
<dbReference type="InterPro" id="IPR001249">
    <property type="entry name" value="AcCoA_biotinCC"/>
</dbReference>
<dbReference type="Proteomes" id="UP000226525">
    <property type="component" value="Unassembled WGS sequence"/>
</dbReference>
<dbReference type="SUPFAM" id="SSF52440">
    <property type="entry name" value="PreATP-grasp domain"/>
    <property type="match status" value="1"/>
</dbReference>
<dbReference type="GO" id="GO:0046872">
    <property type="term" value="F:metal ion binding"/>
    <property type="evidence" value="ECO:0007669"/>
    <property type="project" value="InterPro"/>
</dbReference>
<keyword evidence="9" id="KW-0275">Fatty acid biosynthesis</keyword>
<comment type="catalytic activity">
    <reaction evidence="10">
        <text>N(6)-biotinyl-L-lysyl-[protein] + hydrogencarbonate + ATP = N(6)-carboxybiotinyl-L-lysyl-[protein] + ADP + phosphate + H(+)</text>
        <dbReference type="Rhea" id="RHEA:13501"/>
        <dbReference type="Rhea" id="RHEA-COMP:10505"/>
        <dbReference type="Rhea" id="RHEA-COMP:10506"/>
        <dbReference type="ChEBI" id="CHEBI:15378"/>
        <dbReference type="ChEBI" id="CHEBI:17544"/>
        <dbReference type="ChEBI" id="CHEBI:30616"/>
        <dbReference type="ChEBI" id="CHEBI:43474"/>
        <dbReference type="ChEBI" id="CHEBI:83144"/>
        <dbReference type="ChEBI" id="CHEBI:83145"/>
        <dbReference type="ChEBI" id="CHEBI:456216"/>
        <dbReference type="EC" id="6.3.4.14"/>
    </reaction>
</comment>
<dbReference type="Pfam" id="PF02786">
    <property type="entry name" value="CPSase_L_D2"/>
    <property type="match status" value="1"/>
</dbReference>
<proteinExistence type="predicted"/>
<keyword evidence="8" id="KW-0443">Lipid metabolism</keyword>
<dbReference type="InterPro" id="IPR005481">
    <property type="entry name" value="BC-like_N"/>
</dbReference>
<evidence type="ECO:0000256" key="1">
    <source>
        <dbReference type="ARBA" id="ARBA00001953"/>
    </source>
</evidence>
<dbReference type="SUPFAM" id="SSF56059">
    <property type="entry name" value="Glutathione synthetase ATP-binding domain-like"/>
    <property type="match status" value="1"/>
</dbReference>
<evidence type="ECO:0000256" key="4">
    <source>
        <dbReference type="ARBA" id="ARBA00022598"/>
    </source>
</evidence>
<protein>
    <submittedName>
        <fullName evidence="16">Acetyl-CoA carboxylase</fullName>
    </submittedName>
</protein>
<dbReference type="SUPFAM" id="SSF51246">
    <property type="entry name" value="Rudiment single hybrid motif"/>
    <property type="match status" value="1"/>
</dbReference>
<evidence type="ECO:0000256" key="12">
    <source>
        <dbReference type="PROSITE-ProRule" id="PRU00409"/>
    </source>
</evidence>
<comment type="cofactor">
    <cofactor evidence="1">
        <name>biotin</name>
        <dbReference type="ChEBI" id="CHEBI:57586"/>
    </cofactor>
</comment>
<evidence type="ECO:0000256" key="10">
    <source>
        <dbReference type="ARBA" id="ARBA00048600"/>
    </source>
</evidence>
<dbReference type="Gene3D" id="2.40.50.100">
    <property type="match status" value="1"/>
</dbReference>
<name>A0A2D6YI49_9DELT</name>
<dbReference type="InterPro" id="IPR001095">
    <property type="entry name" value="Acetyl_CoA_COase_a_su"/>
</dbReference>
<comment type="function">
    <text evidence="2">This protein is a component of the acetyl coenzyme A carboxylase complex; first, biotin carboxylase catalyzes the carboxylation of the carrier protein and then the transcarboxylase transfers the carboxyl group to form malonyl-CoA.</text>
</comment>
<dbReference type="InterPro" id="IPR011761">
    <property type="entry name" value="ATP-grasp"/>
</dbReference>
<dbReference type="Gene3D" id="3.30.470.20">
    <property type="entry name" value="ATP-grasp fold, B domain"/>
    <property type="match status" value="1"/>
</dbReference>
<evidence type="ECO:0000256" key="5">
    <source>
        <dbReference type="ARBA" id="ARBA00022741"/>
    </source>
</evidence>
<dbReference type="InterPro" id="IPR005482">
    <property type="entry name" value="Biotin_COase_C"/>
</dbReference>
<dbReference type="GO" id="GO:0004075">
    <property type="term" value="F:biotin carboxylase activity"/>
    <property type="evidence" value="ECO:0007669"/>
    <property type="project" value="UniProtKB-EC"/>
</dbReference>
<evidence type="ECO:0000256" key="6">
    <source>
        <dbReference type="ARBA" id="ARBA00022832"/>
    </source>
</evidence>
<dbReference type="Pfam" id="PF00289">
    <property type="entry name" value="Biotin_carb_N"/>
    <property type="match status" value="1"/>
</dbReference>
<keyword evidence="5 12" id="KW-0547">Nucleotide-binding</keyword>
<dbReference type="GO" id="GO:0003989">
    <property type="term" value="F:acetyl-CoA carboxylase activity"/>
    <property type="evidence" value="ECO:0007669"/>
    <property type="project" value="InterPro"/>
</dbReference>
<evidence type="ECO:0000256" key="3">
    <source>
        <dbReference type="ARBA" id="ARBA00022516"/>
    </source>
</evidence>
<dbReference type="Pfam" id="PF02785">
    <property type="entry name" value="Biotin_carb_C"/>
    <property type="match status" value="1"/>
</dbReference>
<dbReference type="GO" id="GO:0016743">
    <property type="term" value="F:carboxyl- or carbamoyltransferase activity"/>
    <property type="evidence" value="ECO:0007669"/>
    <property type="project" value="InterPro"/>
</dbReference>
<comment type="caution">
    <text evidence="16">The sequence shown here is derived from an EMBL/GenBank/DDBJ whole genome shotgun (WGS) entry which is preliminary data.</text>
</comment>
<dbReference type="PROSITE" id="PS00866">
    <property type="entry name" value="CPSASE_1"/>
    <property type="match status" value="1"/>
</dbReference>
<dbReference type="InterPro" id="IPR011763">
    <property type="entry name" value="COA_CT_C"/>
</dbReference>
<dbReference type="SMART" id="SM00878">
    <property type="entry name" value="Biotin_carb_C"/>
    <property type="match status" value="1"/>
</dbReference>
<dbReference type="InterPro" id="IPR011053">
    <property type="entry name" value="Single_hybrid_motif"/>
</dbReference>
<evidence type="ECO:0000259" key="15">
    <source>
        <dbReference type="PROSITE" id="PS50989"/>
    </source>
</evidence>
<dbReference type="InterPro" id="IPR051602">
    <property type="entry name" value="ACC_Biotin_Carboxylase"/>
</dbReference>
<dbReference type="PROSITE" id="PS50975">
    <property type="entry name" value="ATP_GRASP"/>
    <property type="match status" value="1"/>
</dbReference>
<evidence type="ECO:0000256" key="2">
    <source>
        <dbReference type="ARBA" id="ARBA00003761"/>
    </source>
</evidence>
<dbReference type="PANTHER" id="PTHR48095">
    <property type="entry name" value="PYRUVATE CARBOXYLASE SUBUNIT A"/>
    <property type="match status" value="1"/>
</dbReference>
<dbReference type="Pfam" id="PF03255">
    <property type="entry name" value="ACCA"/>
    <property type="match status" value="1"/>
</dbReference>
<dbReference type="InterPro" id="IPR011054">
    <property type="entry name" value="Rudment_hybrid_motif"/>
</dbReference>
<dbReference type="PROSITE" id="PS00867">
    <property type="entry name" value="CPSASE_2"/>
    <property type="match status" value="1"/>
</dbReference>
<evidence type="ECO:0000259" key="14">
    <source>
        <dbReference type="PROSITE" id="PS50979"/>
    </source>
</evidence>
<dbReference type="Pfam" id="PF00364">
    <property type="entry name" value="Biotin_lipoyl"/>
    <property type="match status" value="1"/>
</dbReference>
<dbReference type="InterPro" id="IPR000089">
    <property type="entry name" value="Biotin_lipoyl"/>
</dbReference>
<sequence length="1493" mass="168164">MSHDLSQLPGKGPSYLNDYNLAGLLSKDSIEEQIQWLRRLDVDSYIQRVVNPSENQKRLSTAEVIQQLGGNLIQEETEGPLYLAEIEFQIGALKRRIGFVAQDHRVQHGTWDPSHHWRAAEKLGFFAIHGMPVVTFIDTPGAVATAEANLDNQSHSISFLIAEMANLQLPTVGIVFGAGYSGGAIPLATTNVLLATKDGVFNTIHPKGLSNIARKYNLSWQECAKFMGVSSYELYSSGYFDGIVDFSLDQPGKISNLREAILNGIEITEQNARLFLKENSFLFDHYKENIGHYLNPSELQIVANRRTHKPPTGTLNVFGSAYRFMRGLKIRQKIQSESLKNYSRLSSKTAKTPIGTLTERIEHERQEKFKKWLQAPIELRYQEELNKRYQRFLETKAERDVERTKLFAFFVGDPKDNFEKALEELTLEVLIYLYNFWKDSTRENMIQLHDFLREATLSEIHENPSLLDVLLVPEVNQSLQQNFQNILLFDMLYDGVIESLPMIAGELIGTNHISQQSVEKLFENSFNIALKEFEKMELKLEGDWVRQSFFKWLAQFIAQKNCDTVMATISGWKRIVYPRMSPPLFGVVRYYFSGLLPSLYKAQLGESKFQGKITPRNIGIKDFWNRLDQAYKDLLIQNLLRDYKKNHIEPKQILRRYFTNFKELNAEKITANPVNFPGFRQAIEQALDNGITPCGVVTGIANFTDNRAATKVGLVLSNTRFQAGAFDMASCEKVCLLLDECAQRNLPVIFFISSAGMQTKEGAGSLFSMATMNDRLTRIVKDHDLPVICFGFRDCVGGAQASFVTHLLVKTYYLSGAQIPFAGQLVVESHLPASSTLANYLSQKEGTMDGLVENPFDEQIDHALRKIDPSIPMPKLSIQEVISRTLTGEYNLSAQRDQEVESLEKAEMMQSEIKRVLVHARGCTAARLIQASQEHGLEVVLVQSDPDMESYPAQLLRENDRLVCLGGNTPQESYLNAMSIIRIAEIEGVDAIHPGIGFLSESTQYARICREHGLNFIGPRSDNMDLMGNKSNAINTAKRLKIPVVPGSEGALANPSEASNVAEVIGYPVLIKAAHGGGGKGIAVVEKPGQLEPMFIRMSKEALNAFGNGDLYLEKFIRSLRHLEVQVLRDLRGNSHLLGIRDCSVQRNYQKLIEESAFDLPQKIEDQLFKYSRKLIDEIDYVGAGTVEFIYDLGEQKIYFMEMNTRLQVEHPVSEMVTGVDLVDQQFSVAKGNTLEALEVLPNGHAMELRINAERVDLDSSGSLRFVPDPGRVTEAYFPAEENIRILQAVTNGSMVPPYYDSLVAQIIAWGEDRKEAIELLIDYLSRVKIHGISTNLVLAKRILQDQDFQEGNFDTRYLNGLFSRINSQELIKESKLEAGGSAVSLDESSVRFENSKEWKILSPQMGGFYRSPSPETPSLVEEGSVINLQTPICLLESMKVFSEISLNSFKTLDGKSLYPEDQQFRITRVLAEDEQTVNQGDLLFVMESITPN</sequence>
<evidence type="ECO:0000256" key="9">
    <source>
        <dbReference type="ARBA" id="ARBA00023160"/>
    </source>
</evidence>
<dbReference type="InterPro" id="IPR005479">
    <property type="entry name" value="CPAse_ATP-bd"/>
</dbReference>
<keyword evidence="3" id="KW-0444">Lipid biosynthesis</keyword>
<evidence type="ECO:0000259" key="13">
    <source>
        <dbReference type="PROSITE" id="PS50975"/>
    </source>
</evidence>
<evidence type="ECO:0000313" key="17">
    <source>
        <dbReference type="Proteomes" id="UP000226525"/>
    </source>
</evidence>
<evidence type="ECO:0000256" key="7">
    <source>
        <dbReference type="ARBA" id="ARBA00022840"/>
    </source>
</evidence>
<feature type="domain" description="Biotin carboxylation" evidence="14">
    <location>
        <begin position="912"/>
        <end position="1364"/>
    </location>
</feature>
<organism evidence="16 17">
    <name type="scientific">SAR324 cluster bacterium</name>
    <dbReference type="NCBI Taxonomy" id="2024889"/>
    <lineage>
        <taxon>Bacteria</taxon>
        <taxon>Deltaproteobacteria</taxon>
        <taxon>SAR324 cluster</taxon>
    </lineage>
</organism>
<dbReference type="GO" id="GO:0009317">
    <property type="term" value="C:acetyl-CoA carboxylase complex"/>
    <property type="evidence" value="ECO:0007669"/>
    <property type="project" value="InterPro"/>
</dbReference>
<dbReference type="GO" id="GO:0005524">
    <property type="term" value="F:ATP binding"/>
    <property type="evidence" value="ECO:0007669"/>
    <property type="project" value="UniProtKB-UniRule"/>
</dbReference>
<dbReference type="PROSITE" id="PS50989">
    <property type="entry name" value="COA_CT_CTER"/>
    <property type="match status" value="1"/>
</dbReference>
<dbReference type="InterPro" id="IPR011764">
    <property type="entry name" value="Biotin_carboxylation_dom"/>
</dbReference>
<dbReference type="PROSITE" id="PS50979">
    <property type="entry name" value="BC"/>
    <property type="match status" value="1"/>
</dbReference>
<accession>A0A2D6YI49</accession>
<keyword evidence="4" id="KW-0436">Ligase</keyword>
<keyword evidence="7 12" id="KW-0067">ATP-binding</keyword>
<dbReference type="SUPFAM" id="SSF52096">
    <property type="entry name" value="ClpP/crotonase"/>
    <property type="match status" value="2"/>
</dbReference>
<feature type="domain" description="ATP-grasp" evidence="13">
    <location>
        <begin position="1034"/>
        <end position="1231"/>
    </location>
</feature>
<dbReference type="GO" id="GO:0006633">
    <property type="term" value="P:fatty acid biosynthetic process"/>
    <property type="evidence" value="ECO:0007669"/>
    <property type="project" value="UniProtKB-KW"/>
</dbReference>
<evidence type="ECO:0000256" key="8">
    <source>
        <dbReference type="ARBA" id="ARBA00023098"/>
    </source>
</evidence>
<keyword evidence="6" id="KW-0276">Fatty acid metabolism</keyword>
<evidence type="ECO:0000256" key="11">
    <source>
        <dbReference type="ARBA" id="ARBA00049152"/>
    </source>
</evidence>
<dbReference type="PRINTS" id="PR01071">
    <property type="entry name" value="ACOABIOTINCC"/>
</dbReference>
<dbReference type="Gene3D" id="3.90.226.10">
    <property type="entry name" value="2-enoyl-CoA Hydratase, Chain A, domain 1"/>
    <property type="match status" value="2"/>
</dbReference>
<dbReference type="SUPFAM" id="SSF51230">
    <property type="entry name" value="Single hybrid motif"/>
    <property type="match status" value="1"/>
</dbReference>
<reference evidence="17" key="1">
    <citation type="submission" date="2017-09" db="EMBL/GenBank/DDBJ databases">
        <title>The Reconstruction of 2,631 Draft Metagenome-Assembled Genomes from the Global Oceans.</title>
        <authorList>
            <person name="Tully B.J."/>
            <person name="Graham E.D."/>
            <person name="Heidelberg J.F."/>
        </authorList>
    </citation>
    <scope>NUCLEOTIDE SEQUENCE [LARGE SCALE GENOMIC DNA]</scope>
</reference>